<organism evidence="4 5">
    <name type="scientific">Glaciimonas immobilis</name>
    <dbReference type="NCBI Taxonomy" id="728004"/>
    <lineage>
        <taxon>Bacteria</taxon>
        <taxon>Pseudomonadati</taxon>
        <taxon>Pseudomonadota</taxon>
        <taxon>Betaproteobacteria</taxon>
        <taxon>Burkholderiales</taxon>
        <taxon>Oxalobacteraceae</taxon>
        <taxon>Glaciimonas</taxon>
    </lineage>
</organism>
<accession>A0A840RT83</accession>
<evidence type="ECO:0000256" key="2">
    <source>
        <dbReference type="SAM" id="Phobius"/>
    </source>
</evidence>
<name>A0A840RT83_9BURK</name>
<dbReference type="EMBL" id="JACHHQ010000004">
    <property type="protein sequence ID" value="MBB5200372.1"/>
    <property type="molecule type" value="Genomic_DNA"/>
</dbReference>
<evidence type="ECO:0000313" key="4">
    <source>
        <dbReference type="EMBL" id="MBB5200372.1"/>
    </source>
</evidence>
<gene>
    <name evidence="4" type="ORF">HNR39_002207</name>
</gene>
<dbReference type="InterPro" id="IPR026037">
    <property type="entry name" value="PgpA"/>
</dbReference>
<dbReference type="InterPro" id="IPR036681">
    <property type="entry name" value="PgpA-like_sf"/>
</dbReference>
<comment type="caution">
    <text evidence="4">The sequence shown here is derived from an EMBL/GenBank/DDBJ whole genome shotgun (WGS) entry which is preliminary data.</text>
</comment>
<dbReference type="SUPFAM" id="SSF101307">
    <property type="entry name" value="YutG-like"/>
    <property type="match status" value="1"/>
</dbReference>
<feature type="transmembrane region" description="Helical" evidence="2">
    <location>
        <begin position="100"/>
        <end position="121"/>
    </location>
</feature>
<sequence>MITSAQHDFIPDMIPTPASMAAPNQPDNNSLNGPDTRPAIDTVIDTAIKPDSAASAIASPVASPASPDKRPRKVKATAGFMLSHPAHFIAQGFGSGLSPIMPGTFGTLFGWFSFVILSTRWPQYFSPLNWLVIIAAGFIVGIWTCQRTGRNLGVADHGSMVWDEIIAFWLVLVVITPAPFWTQFWAFIVFRFFDMVKPPPIAYFDRHFKGGFGVMWDDILAAFYTLLVFALWRVY</sequence>
<dbReference type="AlphaFoldDB" id="A0A840RT83"/>
<keyword evidence="2" id="KW-1133">Transmembrane helix</keyword>
<dbReference type="PANTHER" id="PTHR36305:SF1">
    <property type="entry name" value="PHOSPHATIDYLGLYCEROPHOSPHATASE A"/>
    <property type="match status" value="1"/>
</dbReference>
<evidence type="ECO:0000259" key="3">
    <source>
        <dbReference type="Pfam" id="PF04608"/>
    </source>
</evidence>
<dbReference type="GO" id="GO:0008962">
    <property type="term" value="F:phosphatidylglycerophosphatase activity"/>
    <property type="evidence" value="ECO:0007669"/>
    <property type="project" value="UniProtKB-EC"/>
</dbReference>
<dbReference type="Proteomes" id="UP000571084">
    <property type="component" value="Unassembled WGS sequence"/>
</dbReference>
<dbReference type="Pfam" id="PF04608">
    <property type="entry name" value="PgpA"/>
    <property type="match status" value="1"/>
</dbReference>
<dbReference type="GO" id="GO:0006629">
    <property type="term" value="P:lipid metabolic process"/>
    <property type="evidence" value="ECO:0007669"/>
    <property type="project" value="InterPro"/>
</dbReference>
<dbReference type="InterPro" id="IPR007686">
    <property type="entry name" value="YutG/PgpA"/>
</dbReference>
<dbReference type="CDD" id="cd06971">
    <property type="entry name" value="PgpA"/>
    <property type="match status" value="1"/>
</dbReference>
<protein>
    <submittedName>
        <fullName evidence="4">Phosphatidylglycerophosphatase A</fullName>
        <ecNumber evidence="4">3.1.3.27</ecNumber>
    </submittedName>
</protein>
<dbReference type="PANTHER" id="PTHR36305">
    <property type="entry name" value="PHOSPHATIDYLGLYCEROPHOSPHATASE A"/>
    <property type="match status" value="1"/>
</dbReference>
<feature type="region of interest" description="Disordered" evidence="1">
    <location>
        <begin position="1"/>
        <end position="38"/>
    </location>
</feature>
<evidence type="ECO:0000313" key="5">
    <source>
        <dbReference type="Proteomes" id="UP000571084"/>
    </source>
</evidence>
<keyword evidence="2" id="KW-0472">Membrane</keyword>
<reference evidence="4 5" key="1">
    <citation type="submission" date="2020-08" db="EMBL/GenBank/DDBJ databases">
        <title>Genomic Encyclopedia of Type Strains, Phase IV (KMG-IV): sequencing the most valuable type-strain genomes for metagenomic binning, comparative biology and taxonomic classification.</title>
        <authorList>
            <person name="Goeker M."/>
        </authorList>
    </citation>
    <scope>NUCLEOTIDE SEQUENCE [LARGE SCALE GENOMIC DNA]</scope>
    <source>
        <strain evidence="4 5">DSM 23240</strain>
    </source>
</reference>
<evidence type="ECO:0000256" key="1">
    <source>
        <dbReference type="SAM" id="MobiDB-lite"/>
    </source>
</evidence>
<proteinExistence type="predicted"/>
<keyword evidence="4" id="KW-0378">Hydrolase</keyword>
<feature type="transmembrane region" description="Helical" evidence="2">
    <location>
        <begin position="127"/>
        <end position="145"/>
    </location>
</feature>
<dbReference type="EC" id="3.1.3.27" evidence="4"/>
<feature type="transmembrane region" description="Helical" evidence="2">
    <location>
        <begin position="166"/>
        <end position="193"/>
    </location>
</feature>
<feature type="domain" description="YutG/PgpA" evidence="3">
    <location>
        <begin position="88"/>
        <end position="231"/>
    </location>
</feature>
<keyword evidence="5" id="KW-1185">Reference proteome</keyword>
<feature type="transmembrane region" description="Helical" evidence="2">
    <location>
        <begin position="213"/>
        <end position="232"/>
    </location>
</feature>
<keyword evidence="2" id="KW-0812">Transmembrane</keyword>